<proteinExistence type="inferred from homology"/>
<dbReference type="GO" id="GO:0005975">
    <property type="term" value="P:carbohydrate metabolic process"/>
    <property type="evidence" value="ECO:0007669"/>
    <property type="project" value="InterPro"/>
</dbReference>
<feature type="domain" description="CBS" evidence="5">
    <location>
        <begin position="327"/>
        <end position="380"/>
    </location>
</feature>
<dbReference type="EMBL" id="CM026426">
    <property type="protein sequence ID" value="KAG0572520.1"/>
    <property type="molecule type" value="Genomic_DNA"/>
</dbReference>
<dbReference type="PANTHER" id="PTHR47476">
    <property type="match status" value="1"/>
</dbReference>
<organism evidence="7 8">
    <name type="scientific">Ceratodon purpureus</name>
    <name type="common">Fire moss</name>
    <name type="synonym">Dicranum purpureum</name>
    <dbReference type="NCBI Taxonomy" id="3225"/>
    <lineage>
        <taxon>Eukaryota</taxon>
        <taxon>Viridiplantae</taxon>
        <taxon>Streptophyta</taxon>
        <taxon>Embryophyta</taxon>
        <taxon>Bryophyta</taxon>
        <taxon>Bryophytina</taxon>
        <taxon>Bryopsida</taxon>
        <taxon>Dicranidae</taxon>
        <taxon>Pseudoditrichales</taxon>
        <taxon>Ditrichaceae</taxon>
        <taxon>Ceratodon</taxon>
    </lineage>
</organism>
<dbReference type="CDD" id="cd05014">
    <property type="entry name" value="SIS_Kpsf"/>
    <property type="match status" value="1"/>
</dbReference>
<dbReference type="InterPro" id="IPR001347">
    <property type="entry name" value="SIS_dom"/>
</dbReference>
<dbReference type="PROSITE" id="PS51371">
    <property type="entry name" value="CBS"/>
    <property type="match status" value="1"/>
</dbReference>
<evidence type="ECO:0000256" key="4">
    <source>
        <dbReference type="PROSITE-ProRule" id="PRU00703"/>
    </source>
</evidence>
<dbReference type="InterPro" id="IPR000644">
    <property type="entry name" value="CBS_dom"/>
</dbReference>
<reference evidence="7" key="1">
    <citation type="submission" date="2020-06" db="EMBL/GenBank/DDBJ databases">
        <title>WGS assembly of Ceratodon purpureus strain R40.</title>
        <authorList>
            <person name="Carey S.B."/>
            <person name="Jenkins J."/>
            <person name="Shu S."/>
            <person name="Lovell J.T."/>
            <person name="Sreedasyam A."/>
            <person name="Maumus F."/>
            <person name="Tiley G.P."/>
            <person name="Fernandez-Pozo N."/>
            <person name="Barry K."/>
            <person name="Chen C."/>
            <person name="Wang M."/>
            <person name="Lipzen A."/>
            <person name="Daum C."/>
            <person name="Saski C.A."/>
            <person name="Payton A.C."/>
            <person name="Mcbreen J.C."/>
            <person name="Conrad R.E."/>
            <person name="Kollar L.M."/>
            <person name="Olsson S."/>
            <person name="Huttunen S."/>
            <person name="Landis J.B."/>
            <person name="Wickett N.J."/>
            <person name="Johnson M.G."/>
            <person name="Rensing S.A."/>
            <person name="Grimwood J."/>
            <person name="Schmutz J."/>
            <person name="Mcdaniel S.F."/>
        </authorList>
    </citation>
    <scope>NUCLEOTIDE SEQUENCE</scope>
    <source>
        <strain evidence="7">R40</strain>
    </source>
</reference>
<dbReference type="PANTHER" id="PTHR47476:SF2">
    <property type="entry name" value="ARABINOSE 5-PHOSPHATE ISOMERASE-RELATED"/>
    <property type="match status" value="1"/>
</dbReference>
<dbReference type="AlphaFoldDB" id="A0A8T0HNM1"/>
<evidence type="ECO:0008006" key="9">
    <source>
        <dbReference type="Google" id="ProtNLM"/>
    </source>
</evidence>
<dbReference type="InterPro" id="IPR046348">
    <property type="entry name" value="SIS_dom_sf"/>
</dbReference>
<dbReference type="GO" id="GO:0097367">
    <property type="term" value="F:carbohydrate derivative binding"/>
    <property type="evidence" value="ECO:0007669"/>
    <property type="project" value="InterPro"/>
</dbReference>
<evidence type="ECO:0000259" key="6">
    <source>
        <dbReference type="PROSITE" id="PS51464"/>
    </source>
</evidence>
<keyword evidence="8" id="KW-1185">Reference proteome</keyword>
<evidence type="ECO:0000259" key="5">
    <source>
        <dbReference type="PROSITE" id="PS51371"/>
    </source>
</evidence>
<comment type="similarity">
    <text evidence="1">Belongs to the SIS family. GutQ/KpsF subfamily.</text>
</comment>
<dbReference type="GO" id="GO:0016853">
    <property type="term" value="F:isomerase activity"/>
    <property type="evidence" value="ECO:0007669"/>
    <property type="project" value="InterPro"/>
</dbReference>
<dbReference type="Pfam" id="PF01380">
    <property type="entry name" value="SIS"/>
    <property type="match status" value="1"/>
</dbReference>
<sequence length="380" mass="41722">MGAHYAIEQLASALMQSYMARTTTEMDSNGNGNGGRHSLRSPCQRIDAPVHSCQAPAEFDICQLKRLFQEQQQYLDYFFKHLNYEEVQAFTQLCVATKGVIFFSGVGKSGFVAQKSAQTLVSTGTKAVFLSPTDALHGDIGLVGPDDVLVLFSKSGATEELNKLIPCARAKGAYLVGISSLKNSNLREMCDMHVYLPLERELCPFDLAPVTSTVIQMLFGDTVAIALMQAKNLTQEQYALNHPAGRIGKRLIFRVEDMMRRGDSLPLCREIDLIIDQLVELTAKGCGCLIVVDGCKRLIGTFTDGDLRRSLNSSRENIFHLQVGEMCNREPRSIMANAMAFAAMKKMEDGVSPVTFLPVVDFNKAVIGLITLHDLVSAGL</sequence>
<protein>
    <recommendedName>
        <fullName evidence="9">Arabinose 5-phosphate isomerase</fullName>
    </recommendedName>
</protein>
<feature type="domain" description="SIS" evidence="6">
    <location>
        <begin position="91"/>
        <end position="233"/>
    </location>
</feature>
<comment type="caution">
    <text evidence="7">The sequence shown here is derived from an EMBL/GenBank/DDBJ whole genome shotgun (WGS) entry which is preliminary data.</text>
</comment>
<gene>
    <name evidence="7" type="ORF">KC19_VG101900</name>
</gene>
<dbReference type="CDD" id="cd04604">
    <property type="entry name" value="CBS_pair_SIS_assoc"/>
    <property type="match status" value="1"/>
</dbReference>
<accession>A0A8T0HNM1</accession>
<dbReference type="InterPro" id="IPR046342">
    <property type="entry name" value="CBS_dom_sf"/>
</dbReference>
<dbReference type="Proteomes" id="UP000822688">
    <property type="component" value="Chromosome V"/>
</dbReference>
<dbReference type="Gene3D" id="3.10.580.10">
    <property type="entry name" value="CBS-domain"/>
    <property type="match status" value="1"/>
</dbReference>
<keyword evidence="2" id="KW-0677">Repeat</keyword>
<dbReference type="Gene3D" id="3.40.50.10490">
    <property type="entry name" value="Glucose-6-phosphate isomerase like protein, domain 1"/>
    <property type="match status" value="1"/>
</dbReference>
<dbReference type="NCBIfam" id="TIGR00393">
    <property type="entry name" value="kpsF"/>
    <property type="match status" value="1"/>
</dbReference>
<dbReference type="PROSITE" id="PS51464">
    <property type="entry name" value="SIS"/>
    <property type="match status" value="1"/>
</dbReference>
<dbReference type="GO" id="GO:1901135">
    <property type="term" value="P:carbohydrate derivative metabolic process"/>
    <property type="evidence" value="ECO:0007669"/>
    <property type="project" value="InterPro"/>
</dbReference>
<evidence type="ECO:0000313" key="7">
    <source>
        <dbReference type="EMBL" id="KAG0572520.1"/>
    </source>
</evidence>
<keyword evidence="3 4" id="KW-0129">CBS domain</keyword>
<dbReference type="SUPFAM" id="SSF53697">
    <property type="entry name" value="SIS domain"/>
    <property type="match status" value="1"/>
</dbReference>
<evidence type="ECO:0000256" key="3">
    <source>
        <dbReference type="ARBA" id="ARBA00023122"/>
    </source>
</evidence>
<evidence type="ECO:0000313" key="8">
    <source>
        <dbReference type="Proteomes" id="UP000822688"/>
    </source>
</evidence>
<dbReference type="Pfam" id="PF00571">
    <property type="entry name" value="CBS"/>
    <property type="match status" value="1"/>
</dbReference>
<evidence type="ECO:0000256" key="2">
    <source>
        <dbReference type="ARBA" id="ARBA00022737"/>
    </source>
</evidence>
<name>A0A8T0HNM1_CERPU</name>
<dbReference type="InterPro" id="IPR004800">
    <property type="entry name" value="KdsD/KpsF-type"/>
</dbReference>
<evidence type="ECO:0000256" key="1">
    <source>
        <dbReference type="ARBA" id="ARBA00008165"/>
    </source>
</evidence>
<dbReference type="InterPro" id="IPR035474">
    <property type="entry name" value="SIS_Kpsf"/>
</dbReference>